<dbReference type="InterPro" id="IPR051459">
    <property type="entry name" value="Cytochrome_c-type_DH"/>
</dbReference>
<keyword evidence="2 6" id="KW-0349">Heme</keyword>
<evidence type="ECO:0000256" key="1">
    <source>
        <dbReference type="ARBA" id="ARBA00022448"/>
    </source>
</evidence>
<sequence length="163" mass="17341">MAEAVEHSMQYFNDQDLQSVAAYLKSLPPSGKPLAPVFTLDDFARKKGALDYEVNCSACHGVNGEGISGMVPAFAGNDSMLHDPTNMITAMLNGARAPHSAERQTAAGMPSFAWKMDDAQVAGILNYVRSSWGNQASEVKTSDVATQRKQSGAVNKITSSSAQ</sequence>
<dbReference type="PROSITE" id="PS51007">
    <property type="entry name" value="CYTC"/>
    <property type="match status" value="1"/>
</dbReference>
<dbReference type="InterPro" id="IPR008168">
    <property type="entry name" value="Cyt_C_IC"/>
</dbReference>
<dbReference type="SUPFAM" id="SSF46626">
    <property type="entry name" value="Cytochrome c"/>
    <property type="match status" value="1"/>
</dbReference>
<dbReference type="GO" id="GO:0009055">
    <property type="term" value="F:electron transfer activity"/>
    <property type="evidence" value="ECO:0007669"/>
    <property type="project" value="InterPro"/>
</dbReference>
<feature type="domain" description="Cytochrome c" evidence="8">
    <location>
        <begin position="41"/>
        <end position="132"/>
    </location>
</feature>
<evidence type="ECO:0000313" key="9">
    <source>
        <dbReference type="EMBL" id="ORM71083.1"/>
    </source>
</evidence>
<dbReference type="Proteomes" id="UP000193558">
    <property type="component" value="Unassembled WGS sequence"/>
</dbReference>
<dbReference type="PANTHER" id="PTHR35008:SF8">
    <property type="entry name" value="ALCOHOL DEHYDROGENASE CYTOCHROME C SUBUNIT"/>
    <property type="match status" value="1"/>
</dbReference>
<dbReference type="Pfam" id="PF00034">
    <property type="entry name" value="Cytochrom_C"/>
    <property type="match status" value="1"/>
</dbReference>
<evidence type="ECO:0000256" key="4">
    <source>
        <dbReference type="ARBA" id="ARBA00022982"/>
    </source>
</evidence>
<name>A0A1X1D337_9GAMM</name>
<proteinExistence type="predicted"/>
<evidence type="ECO:0000259" key="8">
    <source>
        <dbReference type="PROSITE" id="PS51007"/>
    </source>
</evidence>
<dbReference type="Gene3D" id="1.10.760.10">
    <property type="entry name" value="Cytochrome c-like domain"/>
    <property type="match status" value="1"/>
</dbReference>
<evidence type="ECO:0000256" key="5">
    <source>
        <dbReference type="ARBA" id="ARBA00023004"/>
    </source>
</evidence>
<reference evidence="9 10" key="1">
    <citation type="journal article" date="2017" name="Antonie Van Leeuwenhoek">
        <title>Phylogenomic resolution of the bacterial genus Pantoea and its relationship with Erwinia and Tatumella.</title>
        <authorList>
            <person name="Palmer M."/>
            <person name="Steenkamp E.T."/>
            <person name="Coetzee M.P."/>
            <person name="Chan W.Y."/>
            <person name="van Zyl E."/>
            <person name="De Maayer P."/>
            <person name="Coutinho T.A."/>
            <person name="Blom J."/>
            <person name="Smits T.H."/>
            <person name="Duffy B."/>
            <person name="Venter S.N."/>
        </authorList>
    </citation>
    <scope>NUCLEOTIDE SEQUENCE [LARGE SCALE GENOMIC DNA]</scope>
    <source>
        <strain evidence="9 10">LMG 26275</strain>
    </source>
</reference>
<dbReference type="EMBL" id="MLFR01000002">
    <property type="protein sequence ID" value="ORM71083.1"/>
    <property type="molecule type" value="Genomic_DNA"/>
</dbReference>
<dbReference type="GO" id="GO:0020037">
    <property type="term" value="F:heme binding"/>
    <property type="evidence" value="ECO:0007669"/>
    <property type="project" value="InterPro"/>
</dbReference>
<keyword evidence="4" id="KW-0249">Electron transport</keyword>
<dbReference type="PANTHER" id="PTHR35008">
    <property type="entry name" value="BLL4482 PROTEIN-RELATED"/>
    <property type="match status" value="1"/>
</dbReference>
<organism evidence="9 10">
    <name type="scientific">Pantoea rwandensis</name>
    <dbReference type="NCBI Taxonomy" id="1076550"/>
    <lineage>
        <taxon>Bacteria</taxon>
        <taxon>Pseudomonadati</taxon>
        <taxon>Pseudomonadota</taxon>
        <taxon>Gammaproteobacteria</taxon>
        <taxon>Enterobacterales</taxon>
        <taxon>Erwiniaceae</taxon>
        <taxon>Pantoea</taxon>
    </lineage>
</organism>
<evidence type="ECO:0000256" key="3">
    <source>
        <dbReference type="ARBA" id="ARBA00022723"/>
    </source>
</evidence>
<evidence type="ECO:0000256" key="6">
    <source>
        <dbReference type="PROSITE-ProRule" id="PRU00433"/>
    </source>
</evidence>
<evidence type="ECO:0000256" key="2">
    <source>
        <dbReference type="ARBA" id="ARBA00022617"/>
    </source>
</evidence>
<dbReference type="GO" id="GO:0005506">
    <property type="term" value="F:iron ion binding"/>
    <property type="evidence" value="ECO:0007669"/>
    <property type="project" value="InterPro"/>
</dbReference>
<evidence type="ECO:0000313" key="10">
    <source>
        <dbReference type="Proteomes" id="UP000193558"/>
    </source>
</evidence>
<gene>
    <name evidence="9" type="ORF">HA51_04120</name>
</gene>
<protein>
    <recommendedName>
        <fullName evidence="8">Cytochrome c domain-containing protein</fullName>
    </recommendedName>
</protein>
<keyword evidence="5 6" id="KW-0408">Iron</keyword>
<feature type="region of interest" description="Disordered" evidence="7">
    <location>
        <begin position="136"/>
        <end position="163"/>
    </location>
</feature>
<dbReference type="InterPro" id="IPR009056">
    <property type="entry name" value="Cyt_c-like_dom"/>
</dbReference>
<dbReference type="InterPro" id="IPR036909">
    <property type="entry name" value="Cyt_c-like_dom_sf"/>
</dbReference>
<accession>A0A1X1D337</accession>
<keyword evidence="1" id="KW-0813">Transport</keyword>
<evidence type="ECO:0000256" key="7">
    <source>
        <dbReference type="SAM" id="MobiDB-lite"/>
    </source>
</evidence>
<dbReference type="PRINTS" id="PR00605">
    <property type="entry name" value="CYTCHROMECIC"/>
</dbReference>
<keyword evidence="3 6" id="KW-0479">Metal-binding</keyword>
<comment type="caution">
    <text evidence="9">The sequence shown here is derived from an EMBL/GenBank/DDBJ whole genome shotgun (WGS) entry which is preliminary data.</text>
</comment>
<dbReference type="AlphaFoldDB" id="A0A1X1D337"/>